<keyword evidence="4" id="KW-0548">Nucleotidyltransferase</keyword>
<gene>
    <name evidence="11" type="primary">rpoN</name>
    <name evidence="11" type="ORF">KTH89_23495</name>
</gene>
<dbReference type="PROSITE" id="PS00718">
    <property type="entry name" value="SIGMA54_2"/>
    <property type="match status" value="1"/>
</dbReference>
<dbReference type="InterPro" id="IPR000394">
    <property type="entry name" value="RNA_pol_sigma_54"/>
</dbReference>
<evidence type="ECO:0000259" key="9">
    <source>
        <dbReference type="Pfam" id="PF04552"/>
    </source>
</evidence>
<evidence type="ECO:0000313" key="12">
    <source>
        <dbReference type="Proteomes" id="UP000712157"/>
    </source>
</evidence>
<dbReference type="Pfam" id="PF04552">
    <property type="entry name" value="Sigma54_DBD"/>
    <property type="match status" value="1"/>
</dbReference>
<dbReference type="GO" id="GO:0016779">
    <property type="term" value="F:nucleotidyltransferase activity"/>
    <property type="evidence" value="ECO:0007669"/>
    <property type="project" value="UniProtKB-KW"/>
</dbReference>
<comment type="caution">
    <text evidence="11">The sequence shown here is derived from an EMBL/GenBank/DDBJ whole genome shotgun (WGS) entry which is preliminary data.</text>
</comment>
<sequence>MNLQYEIKLDQRQTLSQTQIQSLEILAMDNISLNDYMQNEYMENAILEYTPSDTDVPIRMEDYKSWYDKNVYSGYGETAAASEEHQKEFVSVNQYELRHYLKNQLSLKKYTSRQLYVIDYLIDCLDSQGYYQVPVREAAQKTGASESDVSLCLTDLRQLEPCGIFSENLSQCLLRQLDAQGIQDEKLRAIITSHLEDVASGRISLISRSLGLSTVQVRKYIYLIQKLNPRPLQGFSTSGTTYIVPDIILIYSEGQWEIQMNDSWMGAYHINDYYYKMMRTAEDDDIYAYFRNCLHRARFLLNSLEQRRKTMLRITETIANYQQEFFLGKGLLRPMMLEDISSALNIHISTVSRGISGKYLQYPGGTILMRDLFTTAVSGSSPSEGLTAEQVKQRLSTLIASEDKEHPLSDQMLVTRLSEHDIHISRRTVAKYREELGIPKSFDRRLIEISQ</sequence>
<accession>A0A949NGW6</accession>
<dbReference type="EMBL" id="JAHQCW010000063">
    <property type="protein sequence ID" value="MBU9739504.1"/>
    <property type="molecule type" value="Genomic_DNA"/>
</dbReference>
<evidence type="ECO:0000256" key="5">
    <source>
        <dbReference type="ARBA" id="ARBA00023015"/>
    </source>
</evidence>
<keyword evidence="2" id="KW-0240">DNA-directed RNA polymerase</keyword>
<proteinExistence type="inferred from homology"/>
<dbReference type="Gene3D" id="1.10.10.60">
    <property type="entry name" value="Homeodomain-like"/>
    <property type="match status" value="1"/>
</dbReference>
<evidence type="ECO:0000256" key="7">
    <source>
        <dbReference type="ARBA" id="ARBA00023125"/>
    </source>
</evidence>
<dbReference type="PROSITE" id="PS50044">
    <property type="entry name" value="SIGMA54_3"/>
    <property type="match status" value="1"/>
</dbReference>
<dbReference type="GO" id="GO:0006352">
    <property type="term" value="P:DNA-templated transcription initiation"/>
    <property type="evidence" value="ECO:0007669"/>
    <property type="project" value="InterPro"/>
</dbReference>
<keyword evidence="5" id="KW-0805">Transcription regulation</keyword>
<dbReference type="GO" id="GO:0001216">
    <property type="term" value="F:DNA-binding transcription activator activity"/>
    <property type="evidence" value="ECO:0007669"/>
    <property type="project" value="InterPro"/>
</dbReference>
<dbReference type="InterPro" id="IPR007046">
    <property type="entry name" value="RNA_pol_sigma_54_core-bd"/>
</dbReference>
<comment type="similarity">
    <text evidence="1">Belongs to the sigma-54 factor family.</text>
</comment>
<evidence type="ECO:0000256" key="1">
    <source>
        <dbReference type="ARBA" id="ARBA00008798"/>
    </source>
</evidence>
<name>A0A949NGW6_9FIRM</name>
<dbReference type="Proteomes" id="UP000712157">
    <property type="component" value="Unassembled WGS sequence"/>
</dbReference>
<dbReference type="GO" id="GO:0016987">
    <property type="term" value="F:sigma factor activity"/>
    <property type="evidence" value="ECO:0007669"/>
    <property type="project" value="UniProtKB-KW"/>
</dbReference>
<dbReference type="RefSeq" id="WP_238723321.1">
    <property type="nucleotide sequence ID" value="NZ_JAHQCW010000063.1"/>
</dbReference>
<evidence type="ECO:0000256" key="4">
    <source>
        <dbReference type="ARBA" id="ARBA00022695"/>
    </source>
</evidence>
<dbReference type="AlphaFoldDB" id="A0A949NGW6"/>
<evidence type="ECO:0000256" key="8">
    <source>
        <dbReference type="ARBA" id="ARBA00023163"/>
    </source>
</evidence>
<evidence type="ECO:0000256" key="6">
    <source>
        <dbReference type="ARBA" id="ARBA00023082"/>
    </source>
</evidence>
<dbReference type="InterPro" id="IPR038709">
    <property type="entry name" value="RpoN_core-bd_sf"/>
</dbReference>
<evidence type="ECO:0000313" key="11">
    <source>
        <dbReference type="EMBL" id="MBU9739504.1"/>
    </source>
</evidence>
<dbReference type="PANTHER" id="PTHR32248">
    <property type="entry name" value="RNA POLYMERASE SIGMA-54 FACTOR"/>
    <property type="match status" value="1"/>
</dbReference>
<keyword evidence="8" id="KW-0804">Transcription</keyword>
<evidence type="ECO:0000256" key="2">
    <source>
        <dbReference type="ARBA" id="ARBA00022478"/>
    </source>
</evidence>
<dbReference type="PIRSF" id="PIRSF000774">
    <property type="entry name" value="RpoN"/>
    <property type="match status" value="1"/>
</dbReference>
<dbReference type="Pfam" id="PF00309">
    <property type="entry name" value="Sigma54_AID"/>
    <property type="match status" value="1"/>
</dbReference>
<dbReference type="GO" id="GO:0000428">
    <property type="term" value="C:DNA-directed RNA polymerase complex"/>
    <property type="evidence" value="ECO:0007669"/>
    <property type="project" value="UniProtKB-KW"/>
</dbReference>
<dbReference type="NCBIfam" id="TIGR02395">
    <property type="entry name" value="rpoN_sigma"/>
    <property type="match status" value="1"/>
</dbReference>
<keyword evidence="12" id="KW-1185">Reference proteome</keyword>
<dbReference type="PANTHER" id="PTHR32248:SF4">
    <property type="entry name" value="RNA POLYMERASE SIGMA-54 FACTOR"/>
    <property type="match status" value="1"/>
</dbReference>
<dbReference type="GO" id="GO:0003677">
    <property type="term" value="F:DNA binding"/>
    <property type="evidence" value="ECO:0007669"/>
    <property type="project" value="UniProtKB-KW"/>
</dbReference>
<dbReference type="InterPro" id="IPR007634">
    <property type="entry name" value="RNA_pol_sigma_54_DNA-bd"/>
</dbReference>
<keyword evidence="6" id="KW-0731">Sigma factor</keyword>
<reference evidence="11" key="1">
    <citation type="submission" date="2021-06" db="EMBL/GenBank/DDBJ databases">
        <title>Description of novel taxa of the family Lachnospiraceae.</title>
        <authorList>
            <person name="Chaplin A.V."/>
            <person name="Sokolova S.R."/>
            <person name="Pikina A.P."/>
            <person name="Korzhanova M."/>
            <person name="Belova V."/>
            <person name="Korostin D."/>
            <person name="Efimov B.A."/>
        </authorList>
    </citation>
    <scope>NUCLEOTIDE SEQUENCE</scope>
    <source>
        <strain evidence="11">ASD5720</strain>
    </source>
</reference>
<feature type="domain" description="RNA polymerase sigma factor 54 core-binding" evidence="10">
    <location>
        <begin position="93"/>
        <end position="274"/>
    </location>
</feature>
<feature type="domain" description="RNA polymerase sigma factor 54 DNA-binding" evidence="9">
    <location>
        <begin position="288"/>
        <end position="445"/>
    </location>
</feature>
<dbReference type="Pfam" id="PF04963">
    <property type="entry name" value="Sigma54_CBD"/>
    <property type="match status" value="1"/>
</dbReference>
<keyword evidence="7" id="KW-0238">DNA-binding</keyword>
<dbReference type="Gene3D" id="1.10.10.1330">
    <property type="entry name" value="RNA polymerase sigma-54 factor, core-binding domain"/>
    <property type="match status" value="1"/>
</dbReference>
<evidence type="ECO:0000259" key="10">
    <source>
        <dbReference type="Pfam" id="PF04963"/>
    </source>
</evidence>
<organism evidence="11 12">
    <name type="scientific">Diplocloster agilis</name>
    <dbReference type="NCBI Taxonomy" id="2850323"/>
    <lineage>
        <taxon>Bacteria</taxon>
        <taxon>Bacillati</taxon>
        <taxon>Bacillota</taxon>
        <taxon>Clostridia</taxon>
        <taxon>Lachnospirales</taxon>
        <taxon>Lachnospiraceae</taxon>
        <taxon>Diplocloster</taxon>
    </lineage>
</organism>
<protein>
    <submittedName>
        <fullName evidence="11">RNA polymerase factor sigma-54</fullName>
    </submittedName>
</protein>
<dbReference type="PRINTS" id="PR00045">
    <property type="entry name" value="SIGMA54FCT"/>
</dbReference>
<keyword evidence="3" id="KW-0808">Transferase</keyword>
<evidence type="ECO:0000256" key="3">
    <source>
        <dbReference type="ARBA" id="ARBA00022679"/>
    </source>
</evidence>